<feature type="chain" id="PRO_5045680880" evidence="1">
    <location>
        <begin position="30"/>
        <end position="133"/>
    </location>
</feature>
<gene>
    <name evidence="2" type="ORF">JYK14_11235</name>
</gene>
<evidence type="ECO:0000313" key="3">
    <source>
        <dbReference type="Proteomes" id="UP001523392"/>
    </source>
</evidence>
<evidence type="ECO:0000256" key="1">
    <source>
        <dbReference type="SAM" id="SignalP"/>
    </source>
</evidence>
<name>A0ABT1D478_9PROT</name>
<sequence length="133" mass="14677">MGSRAVLFSLLVLLLLPVPDAPPMGRAFAQDPGAPCGRDQNGYPLQCYRPDPGANLEGACMTTARLENCAPYHRNACEIRGFADACRLYSLGRNCYGGDPNACNFYVSLLRANTTCQLDRNQMACAWLQQQRW</sequence>
<feature type="signal peptide" evidence="1">
    <location>
        <begin position="1"/>
        <end position="29"/>
    </location>
</feature>
<proteinExistence type="predicted"/>
<reference evidence="2 3" key="1">
    <citation type="submission" date="2021-12" db="EMBL/GenBank/DDBJ databases">
        <title>Siccirubricoccus leaddurans sp. nov., a high concentration Zn2+ tolerance bacterium.</title>
        <authorList>
            <person name="Cao Y."/>
        </authorList>
    </citation>
    <scope>NUCLEOTIDE SEQUENCE [LARGE SCALE GENOMIC DNA]</scope>
    <source>
        <strain evidence="2 3">KC 17139</strain>
    </source>
</reference>
<accession>A0ABT1D478</accession>
<organism evidence="2 3">
    <name type="scientific">Siccirubricoccus soli</name>
    <dbReference type="NCBI Taxonomy" id="2899147"/>
    <lineage>
        <taxon>Bacteria</taxon>
        <taxon>Pseudomonadati</taxon>
        <taxon>Pseudomonadota</taxon>
        <taxon>Alphaproteobacteria</taxon>
        <taxon>Acetobacterales</taxon>
        <taxon>Roseomonadaceae</taxon>
        <taxon>Siccirubricoccus</taxon>
    </lineage>
</organism>
<dbReference type="EMBL" id="JAFIRR010000067">
    <property type="protein sequence ID" value="MCO6416726.1"/>
    <property type="molecule type" value="Genomic_DNA"/>
</dbReference>
<dbReference type="Proteomes" id="UP001523392">
    <property type="component" value="Unassembled WGS sequence"/>
</dbReference>
<protein>
    <submittedName>
        <fullName evidence="2">Uncharacterized protein</fullName>
    </submittedName>
</protein>
<comment type="caution">
    <text evidence="2">The sequence shown here is derived from an EMBL/GenBank/DDBJ whole genome shotgun (WGS) entry which is preliminary data.</text>
</comment>
<dbReference type="RefSeq" id="WP_252953356.1">
    <property type="nucleotide sequence ID" value="NZ_JAFIRR010000067.1"/>
</dbReference>
<keyword evidence="1" id="KW-0732">Signal</keyword>
<keyword evidence="3" id="KW-1185">Reference proteome</keyword>
<evidence type="ECO:0000313" key="2">
    <source>
        <dbReference type="EMBL" id="MCO6416726.1"/>
    </source>
</evidence>